<protein>
    <recommendedName>
        <fullName evidence="1">Phage-like element PBSX protein XkdF domain-containing protein</fullName>
    </recommendedName>
</protein>
<evidence type="ECO:0000313" key="3">
    <source>
        <dbReference type="Proteomes" id="UP000824123"/>
    </source>
</evidence>
<reference evidence="2" key="1">
    <citation type="submission" date="2020-10" db="EMBL/GenBank/DDBJ databases">
        <authorList>
            <person name="Gilroy R."/>
        </authorList>
    </citation>
    <scope>NUCLEOTIDE SEQUENCE</scope>
    <source>
        <strain evidence="2">ChiSxjej2B14-8506</strain>
    </source>
</reference>
<dbReference type="Proteomes" id="UP000824123">
    <property type="component" value="Unassembled WGS sequence"/>
</dbReference>
<reference evidence="2" key="2">
    <citation type="journal article" date="2021" name="PeerJ">
        <title>Extensive microbial diversity within the chicken gut microbiome revealed by metagenomics and culture.</title>
        <authorList>
            <person name="Gilroy R."/>
            <person name="Ravi A."/>
            <person name="Getino M."/>
            <person name="Pursley I."/>
            <person name="Horton D.L."/>
            <person name="Alikhan N.F."/>
            <person name="Baker D."/>
            <person name="Gharbi K."/>
            <person name="Hall N."/>
            <person name="Watson M."/>
            <person name="Adriaenssens E.M."/>
            <person name="Foster-Nyarko E."/>
            <person name="Jarju S."/>
            <person name="Secka A."/>
            <person name="Antonio M."/>
            <person name="Oren A."/>
            <person name="Chaudhuri R.R."/>
            <person name="La Ragione R."/>
            <person name="Hildebrand F."/>
            <person name="Pallen M.J."/>
        </authorList>
    </citation>
    <scope>NUCLEOTIDE SEQUENCE</scope>
    <source>
        <strain evidence="2">ChiSxjej2B14-8506</strain>
    </source>
</reference>
<sequence>MYFKIAKAGRDEHMVFGWAWVASGGDGRAIVDSQGDAIEPDELERAAYQHVLEFRQAGGGHDPAQRGVGVLVESVVFTPEKRAAMGIGDAVPDGWWVGYLIRDEATWQRILSGEYSMFSIEGVAYRDDGAAEYDV</sequence>
<name>A0A9D1LPY4_9FIRM</name>
<dbReference type="Pfam" id="PF14550">
    <property type="entry name" value="Peptidase_S78_2"/>
    <property type="match status" value="1"/>
</dbReference>
<accession>A0A9D1LPY4</accession>
<evidence type="ECO:0000259" key="1">
    <source>
        <dbReference type="Pfam" id="PF14550"/>
    </source>
</evidence>
<dbReference type="EMBL" id="DVNK01000008">
    <property type="protein sequence ID" value="HIU45836.1"/>
    <property type="molecule type" value="Genomic_DNA"/>
</dbReference>
<dbReference type="AlphaFoldDB" id="A0A9D1LPY4"/>
<feature type="domain" description="Phage-like element PBSX protein XkdF" evidence="1">
    <location>
        <begin position="5"/>
        <end position="124"/>
    </location>
</feature>
<proteinExistence type="predicted"/>
<gene>
    <name evidence="2" type="ORF">IAC59_01085</name>
</gene>
<comment type="caution">
    <text evidence="2">The sequence shown here is derived from an EMBL/GenBank/DDBJ whole genome shotgun (WGS) entry which is preliminary data.</text>
</comment>
<evidence type="ECO:0000313" key="2">
    <source>
        <dbReference type="EMBL" id="HIU45836.1"/>
    </source>
</evidence>
<organism evidence="2 3">
    <name type="scientific">Candidatus Fimadaptatus faecigallinarum</name>
    <dbReference type="NCBI Taxonomy" id="2840814"/>
    <lineage>
        <taxon>Bacteria</taxon>
        <taxon>Bacillati</taxon>
        <taxon>Bacillota</taxon>
        <taxon>Clostridia</taxon>
        <taxon>Eubacteriales</taxon>
        <taxon>Candidatus Fimadaptatus</taxon>
    </lineage>
</organism>
<dbReference type="InterPro" id="IPR027924">
    <property type="entry name" value="XkdF"/>
</dbReference>